<evidence type="ECO:0000256" key="1">
    <source>
        <dbReference type="SAM" id="Phobius"/>
    </source>
</evidence>
<dbReference type="Gene3D" id="6.10.340.10">
    <property type="match status" value="1"/>
</dbReference>
<dbReference type="SUPFAM" id="SSF55073">
    <property type="entry name" value="Nucleotide cyclase"/>
    <property type="match status" value="1"/>
</dbReference>
<reference evidence="4" key="1">
    <citation type="journal article" date="2022" name="Arch. Microbiol.">
        <title>Pseudodesulfovibrio sediminis sp. nov., a mesophilic and neutrophilic sulfate-reducing bacterium isolated from sediment of a brackish lake.</title>
        <authorList>
            <person name="Takahashi A."/>
            <person name="Kojima H."/>
            <person name="Watanabe M."/>
            <person name="Fukui M."/>
        </authorList>
    </citation>
    <scope>NUCLEOTIDE SEQUENCE</scope>
    <source>
        <strain evidence="4">SF6</strain>
    </source>
</reference>
<dbReference type="SMART" id="SM00091">
    <property type="entry name" value="PAS"/>
    <property type="match status" value="2"/>
</dbReference>
<dbReference type="PANTHER" id="PTHR44757">
    <property type="entry name" value="DIGUANYLATE CYCLASE DGCP"/>
    <property type="match status" value="1"/>
</dbReference>
<feature type="transmembrane region" description="Helical" evidence="1">
    <location>
        <begin position="163"/>
        <end position="181"/>
    </location>
</feature>
<evidence type="ECO:0000259" key="3">
    <source>
        <dbReference type="PROSITE" id="PS50887"/>
    </source>
</evidence>
<feature type="domain" description="PAS" evidence="2">
    <location>
        <begin position="241"/>
        <end position="306"/>
    </location>
</feature>
<feature type="domain" description="PAS" evidence="2">
    <location>
        <begin position="361"/>
        <end position="432"/>
    </location>
</feature>
<sequence>MTLPAKDTFQAIPPQRLLVVKYMVRILIPLTLTTILFMSIYSVQTQRAFKEEIDADVEAYATSISRVLDNLMWNFQTEELVSALATISSNPSMRGAELFDDQGKLFLSYGDNKGEAGETLLSVSKDIFKRQPYGERIDIGKLVIHYSYANAMSKHEKRMFNQIIRMLIIILVMCISGYYAFHYTIGRPLKELLKAIHTTDSSSSKWHEAKWESDDEIGQVIEAHNAMIRHIGAKDTALSESEKRYRELFDNAQVGIFHSNPDGSILNANLTLAHLMAYNSREEILKANVLDHYYDPDDSIAIKKLLAKDGQIAHYRVQFNKVDGTTIWVELSGNLKEDGSVNGILQDVTTTVEAQTALEERDELHRAFFEENKAVMLLHDPLDSSIQFVNPAACNYYGYSERELTSMTIYDLNNMSDEEIFEELKNSTAERRNYFNHTHTLKNGTKRHVEVYTGPISLGKRHLHYSIIHDVTEKRRLEGKLERMATRDQLTGAFNRHAFFLRAKEEIIRAQRFNHPMTVLMFDLDHFKAVNDTHGHAVGDEVLRVFAMRCRADLRQSDIFARLGGEEFAALLIETDESRGVEIAERIRAIAADKPIATESGELTITTSIGITALQDEDTVTTMLKRADKALYQAKTSGRNTLGRI</sequence>
<dbReference type="InterPro" id="IPR043128">
    <property type="entry name" value="Rev_trsase/Diguanyl_cyclase"/>
</dbReference>
<evidence type="ECO:0000313" key="5">
    <source>
        <dbReference type="Proteomes" id="UP001053296"/>
    </source>
</evidence>
<dbReference type="Pfam" id="PF00990">
    <property type="entry name" value="GGDEF"/>
    <property type="match status" value="1"/>
</dbReference>
<dbReference type="Gene3D" id="3.30.450.20">
    <property type="entry name" value="PAS domain"/>
    <property type="match status" value="2"/>
</dbReference>
<feature type="domain" description="GGDEF" evidence="3">
    <location>
        <begin position="515"/>
        <end position="645"/>
    </location>
</feature>
<feature type="transmembrane region" description="Helical" evidence="1">
    <location>
        <begin position="22"/>
        <end position="43"/>
    </location>
</feature>
<dbReference type="RefSeq" id="WP_229592028.1">
    <property type="nucleotide sequence ID" value="NZ_AP024485.1"/>
</dbReference>
<gene>
    <name evidence="4" type="ORF">PSDVSF_33300</name>
</gene>
<dbReference type="SMART" id="SM00267">
    <property type="entry name" value="GGDEF"/>
    <property type="match status" value="1"/>
</dbReference>
<dbReference type="PROSITE" id="PS50112">
    <property type="entry name" value="PAS"/>
    <property type="match status" value="2"/>
</dbReference>
<dbReference type="SUPFAM" id="SSF55785">
    <property type="entry name" value="PYP-like sensor domain (PAS domain)"/>
    <property type="match status" value="2"/>
</dbReference>
<keyword evidence="1" id="KW-0812">Transmembrane</keyword>
<dbReference type="InterPro" id="IPR029787">
    <property type="entry name" value="Nucleotide_cyclase"/>
</dbReference>
<dbReference type="PANTHER" id="PTHR44757:SF2">
    <property type="entry name" value="BIOFILM ARCHITECTURE MAINTENANCE PROTEIN MBAA"/>
    <property type="match status" value="1"/>
</dbReference>
<accession>A0ABN6EZ71</accession>
<dbReference type="InterPro" id="IPR000160">
    <property type="entry name" value="GGDEF_dom"/>
</dbReference>
<dbReference type="PROSITE" id="PS50887">
    <property type="entry name" value="GGDEF"/>
    <property type="match status" value="1"/>
</dbReference>
<dbReference type="InterPro" id="IPR052155">
    <property type="entry name" value="Biofilm_reg_signaling"/>
</dbReference>
<dbReference type="InterPro" id="IPR000014">
    <property type="entry name" value="PAS"/>
</dbReference>
<evidence type="ECO:0000259" key="2">
    <source>
        <dbReference type="PROSITE" id="PS50112"/>
    </source>
</evidence>
<dbReference type="InterPro" id="IPR035965">
    <property type="entry name" value="PAS-like_dom_sf"/>
</dbReference>
<evidence type="ECO:0008006" key="6">
    <source>
        <dbReference type="Google" id="ProtNLM"/>
    </source>
</evidence>
<dbReference type="Proteomes" id="UP001053296">
    <property type="component" value="Chromosome"/>
</dbReference>
<dbReference type="NCBIfam" id="TIGR00254">
    <property type="entry name" value="GGDEF"/>
    <property type="match status" value="1"/>
</dbReference>
<organism evidence="4 5">
    <name type="scientific">Pseudodesulfovibrio sediminis</name>
    <dbReference type="NCBI Taxonomy" id="2810563"/>
    <lineage>
        <taxon>Bacteria</taxon>
        <taxon>Pseudomonadati</taxon>
        <taxon>Thermodesulfobacteriota</taxon>
        <taxon>Desulfovibrionia</taxon>
        <taxon>Desulfovibrionales</taxon>
        <taxon>Desulfovibrionaceae</taxon>
    </lineage>
</organism>
<dbReference type="CDD" id="cd01949">
    <property type="entry name" value="GGDEF"/>
    <property type="match status" value="1"/>
</dbReference>
<keyword evidence="1" id="KW-1133">Transmembrane helix</keyword>
<evidence type="ECO:0000313" key="4">
    <source>
        <dbReference type="EMBL" id="BCS90088.1"/>
    </source>
</evidence>
<dbReference type="NCBIfam" id="TIGR00229">
    <property type="entry name" value="sensory_box"/>
    <property type="match status" value="2"/>
</dbReference>
<proteinExistence type="predicted"/>
<dbReference type="Pfam" id="PF13426">
    <property type="entry name" value="PAS_9"/>
    <property type="match status" value="2"/>
</dbReference>
<dbReference type="CDD" id="cd00130">
    <property type="entry name" value="PAS"/>
    <property type="match status" value="1"/>
</dbReference>
<dbReference type="EMBL" id="AP024485">
    <property type="protein sequence ID" value="BCS90088.1"/>
    <property type="molecule type" value="Genomic_DNA"/>
</dbReference>
<dbReference type="Gene3D" id="3.30.70.270">
    <property type="match status" value="1"/>
</dbReference>
<keyword evidence="1" id="KW-0472">Membrane</keyword>
<name>A0ABN6EZ71_9BACT</name>
<keyword evidence="5" id="KW-1185">Reference proteome</keyword>
<protein>
    <recommendedName>
        <fullName evidence="6">Diguanylate cyclase</fullName>
    </recommendedName>
</protein>